<keyword evidence="2" id="KW-1015">Disulfide bond</keyword>
<sequence>MIQPLPAAIAQDISDCPSGVVHYFGFEETAGSPYEDYKSDEDITCTSCPERTEGKFAGALAFSGDDEMILQNSTNFDLSINGSITIEFWVKTTDRPNGNTVMIGREGADSQLHWWIGMNKDGYALFQFRDRSGNGFLMGEGKKKINDGKWHHLAGVRDGNSTLTTFYVDGFAVENHQHNYKTSFESISPVTIGWLDLDNRYRFKGVLDDLIVYNRALQKEEMLARYNNGAGQYCGPEQIAPVITTDPVTYATVGRDYTYKVTATGTPLPTYTLVTGPTGMVIDAETGEVAWKPASEGEVSVTVKASNALGSNEQTYSINVKKGLGETSSIIHHWMLHEIVGHTYKDYYTPSSGEATEATKPVPSYGVSSGGQRFDGKDDGINVPDSKNFNWNPTSSFSIEVWMKTAASTAGNLVLIGRYGKGVDSYLHWWVGLDGEGNGVFELFDINFQGAAVGGQGSKLNDGAWHQLVAVREGYSNTTKLYVDGELLDQKTIAYTYGFSSNAPVNIGYLDRDNGYHYEGDLDEIKLFGTALTAEDIAERYQNIRAALTELLLFEGRAKGGSVLLDWETIAEVNCKDFIIARSVNAEDFIAIGTVAASGTTQDRVHYSFTDVTALKGVSYYRLRINKTDGNYTYSNIIQVNNQTLSASSFIVYPNPIVEGDVTIQVTNLLPEEEVVIRMFEIGGKAIQQDKAVVDAYGMLNFKMPVDSNLRAGIYLLNVITSKKSLSRKMVLVR</sequence>
<proteinExistence type="predicted"/>
<dbReference type="Pfam" id="PF05345">
    <property type="entry name" value="He_PIG"/>
    <property type="match status" value="1"/>
</dbReference>
<keyword evidence="6" id="KW-1185">Reference proteome</keyword>
<name>A0ABW3SUC7_9BACT</name>
<keyword evidence="1" id="KW-0732">Signal</keyword>
<dbReference type="SUPFAM" id="SSF49899">
    <property type="entry name" value="Concanavalin A-like lectins/glucanases"/>
    <property type="match status" value="2"/>
</dbReference>
<evidence type="ECO:0000256" key="1">
    <source>
        <dbReference type="ARBA" id="ARBA00022729"/>
    </source>
</evidence>
<dbReference type="NCBIfam" id="TIGR04183">
    <property type="entry name" value="Por_Secre_tail"/>
    <property type="match status" value="1"/>
</dbReference>
<dbReference type="Pfam" id="PF13385">
    <property type="entry name" value="Laminin_G_3"/>
    <property type="match status" value="2"/>
</dbReference>
<dbReference type="CDD" id="cd00110">
    <property type="entry name" value="LamG"/>
    <property type="match status" value="1"/>
</dbReference>
<evidence type="ECO:0000256" key="2">
    <source>
        <dbReference type="ARBA" id="ARBA00023157"/>
    </source>
</evidence>
<evidence type="ECO:0000259" key="4">
    <source>
        <dbReference type="PROSITE" id="PS50025"/>
    </source>
</evidence>
<evidence type="ECO:0000256" key="3">
    <source>
        <dbReference type="SAM" id="MobiDB-lite"/>
    </source>
</evidence>
<dbReference type="EMBL" id="JBHTLD010000299">
    <property type="protein sequence ID" value="MFD1188539.1"/>
    <property type="molecule type" value="Genomic_DNA"/>
</dbReference>
<dbReference type="InterPro" id="IPR013320">
    <property type="entry name" value="ConA-like_dom_sf"/>
</dbReference>
<dbReference type="InterPro" id="IPR001791">
    <property type="entry name" value="Laminin_G"/>
</dbReference>
<dbReference type="Gene3D" id="2.60.120.200">
    <property type="match status" value="2"/>
</dbReference>
<dbReference type="InterPro" id="IPR026444">
    <property type="entry name" value="Secre_tail"/>
</dbReference>
<dbReference type="PANTHER" id="PTHR47635">
    <property type="entry name" value="CUB DOMAIN-CONTAINING PROTEIN"/>
    <property type="match status" value="1"/>
</dbReference>
<accession>A0ABW3SUC7</accession>
<dbReference type="RefSeq" id="WP_377532312.1">
    <property type="nucleotide sequence ID" value="NZ_JBHTLD010000299.1"/>
</dbReference>
<dbReference type="InterPro" id="IPR013783">
    <property type="entry name" value="Ig-like_fold"/>
</dbReference>
<dbReference type="Pfam" id="PF18962">
    <property type="entry name" value="Por_Secre_tail"/>
    <property type="match status" value="1"/>
</dbReference>
<gene>
    <name evidence="5" type="ORF">ACFQ2O_20190</name>
</gene>
<comment type="caution">
    <text evidence="5">The sequence shown here is derived from an EMBL/GenBank/DDBJ whole genome shotgun (WGS) entry which is preliminary data.</text>
</comment>
<dbReference type="SUPFAM" id="SSF49313">
    <property type="entry name" value="Cadherin-like"/>
    <property type="match status" value="1"/>
</dbReference>
<dbReference type="SMART" id="SM00282">
    <property type="entry name" value="LamG"/>
    <property type="match status" value="2"/>
</dbReference>
<feature type="region of interest" description="Disordered" evidence="3">
    <location>
        <begin position="352"/>
        <end position="382"/>
    </location>
</feature>
<reference evidence="6" key="1">
    <citation type="journal article" date="2019" name="Int. J. Syst. Evol. Microbiol.">
        <title>The Global Catalogue of Microorganisms (GCM) 10K type strain sequencing project: providing services to taxonomists for standard genome sequencing and annotation.</title>
        <authorList>
            <consortium name="The Broad Institute Genomics Platform"/>
            <consortium name="The Broad Institute Genome Sequencing Center for Infectious Disease"/>
            <person name="Wu L."/>
            <person name="Ma J."/>
        </authorList>
    </citation>
    <scope>NUCLEOTIDE SEQUENCE [LARGE SCALE GENOMIC DNA]</scope>
    <source>
        <strain evidence="6">JCM 31319</strain>
    </source>
</reference>
<evidence type="ECO:0000313" key="6">
    <source>
        <dbReference type="Proteomes" id="UP001597094"/>
    </source>
</evidence>
<dbReference type="InterPro" id="IPR006558">
    <property type="entry name" value="LamG-like"/>
</dbReference>
<dbReference type="Gene3D" id="2.60.40.10">
    <property type="entry name" value="Immunoglobulins"/>
    <property type="match status" value="1"/>
</dbReference>
<dbReference type="PROSITE" id="PS50025">
    <property type="entry name" value="LAM_G_DOMAIN"/>
    <property type="match status" value="1"/>
</dbReference>
<dbReference type="PANTHER" id="PTHR47635:SF2">
    <property type="entry name" value="LAMG-LIKE JELLYROLL FOLD DOMAIN-CONTAINING PROTEIN"/>
    <property type="match status" value="1"/>
</dbReference>
<dbReference type="Proteomes" id="UP001597094">
    <property type="component" value="Unassembled WGS sequence"/>
</dbReference>
<dbReference type="InterPro" id="IPR015919">
    <property type="entry name" value="Cadherin-like_sf"/>
</dbReference>
<feature type="domain" description="Laminin G" evidence="4">
    <location>
        <begin position="59"/>
        <end position="234"/>
    </location>
</feature>
<organism evidence="5 6">
    <name type="scientific">Pontibacter rugosus</name>
    <dbReference type="NCBI Taxonomy" id="1745966"/>
    <lineage>
        <taxon>Bacteria</taxon>
        <taxon>Pseudomonadati</taxon>
        <taxon>Bacteroidota</taxon>
        <taxon>Cytophagia</taxon>
        <taxon>Cytophagales</taxon>
        <taxon>Hymenobacteraceae</taxon>
        <taxon>Pontibacter</taxon>
    </lineage>
</organism>
<protein>
    <submittedName>
        <fullName evidence="5">LamG-like jellyroll fold domain-containing protein</fullName>
    </submittedName>
</protein>
<evidence type="ECO:0000313" key="5">
    <source>
        <dbReference type="EMBL" id="MFD1188539.1"/>
    </source>
</evidence>
<dbReference type="SMART" id="SM00560">
    <property type="entry name" value="LamGL"/>
    <property type="match status" value="2"/>
</dbReference>